<dbReference type="RefSeq" id="WP_078766133.1">
    <property type="nucleotide sequence ID" value="NZ_FUXZ01000007.1"/>
</dbReference>
<feature type="chain" id="PRO_5039290249" evidence="1">
    <location>
        <begin position="24"/>
        <end position="881"/>
    </location>
</feature>
<dbReference type="STRING" id="39495.SAMN02745111_01268"/>
<feature type="domain" description="SH3b" evidence="3">
    <location>
        <begin position="383"/>
        <end position="464"/>
    </location>
</feature>
<dbReference type="Pfam" id="PF08239">
    <property type="entry name" value="SH3_3"/>
    <property type="match status" value="1"/>
</dbReference>
<keyword evidence="1" id="KW-0732">Signal</keyword>
<dbReference type="InterPro" id="IPR008964">
    <property type="entry name" value="Invasin/intimin_cell_adhesion"/>
</dbReference>
<evidence type="ECO:0000256" key="1">
    <source>
        <dbReference type="SAM" id="SignalP"/>
    </source>
</evidence>
<dbReference type="SMART" id="SM00635">
    <property type="entry name" value="BID_2"/>
    <property type="match status" value="3"/>
</dbReference>
<evidence type="ECO:0000259" key="2">
    <source>
        <dbReference type="PROSITE" id="PS50853"/>
    </source>
</evidence>
<dbReference type="PROSITE" id="PS50853">
    <property type="entry name" value="FN3"/>
    <property type="match status" value="1"/>
</dbReference>
<dbReference type="Gene3D" id="2.30.30.40">
    <property type="entry name" value="SH3 Domains"/>
    <property type="match status" value="1"/>
</dbReference>
<dbReference type="InterPro" id="IPR036116">
    <property type="entry name" value="FN3_sf"/>
</dbReference>
<dbReference type="AlphaFoldDB" id="A0A1T4VMW3"/>
<dbReference type="CDD" id="cd00063">
    <property type="entry name" value="FN3"/>
    <property type="match status" value="1"/>
</dbReference>
<accession>A0A1T4VMW3</accession>
<proteinExistence type="predicted"/>
<dbReference type="InterPro" id="IPR003343">
    <property type="entry name" value="Big_2"/>
</dbReference>
<dbReference type="Proteomes" id="UP000190814">
    <property type="component" value="Unassembled WGS sequence"/>
</dbReference>
<protein>
    <submittedName>
        <fullName evidence="4">Beta-N-acetylglucosaminidase</fullName>
    </submittedName>
</protein>
<dbReference type="SUPFAM" id="SSF49265">
    <property type="entry name" value="Fibronectin type III"/>
    <property type="match status" value="1"/>
</dbReference>
<evidence type="ECO:0000259" key="3">
    <source>
        <dbReference type="PROSITE" id="PS51781"/>
    </source>
</evidence>
<dbReference type="InterPro" id="IPR003646">
    <property type="entry name" value="SH3-like_bac-type"/>
</dbReference>
<evidence type="ECO:0000313" key="4">
    <source>
        <dbReference type="EMBL" id="SKA66276.1"/>
    </source>
</evidence>
<dbReference type="SUPFAM" id="SSF49373">
    <property type="entry name" value="Invasin/intimin cell-adhesion fragments"/>
    <property type="match status" value="3"/>
</dbReference>
<dbReference type="Gene3D" id="2.60.40.1080">
    <property type="match status" value="3"/>
</dbReference>
<reference evidence="4 5" key="1">
    <citation type="submission" date="2017-02" db="EMBL/GenBank/DDBJ databases">
        <authorList>
            <person name="Peterson S.W."/>
        </authorList>
    </citation>
    <scope>NUCLEOTIDE SEQUENCE [LARGE SCALE GENOMIC DNA]</scope>
    <source>
        <strain evidence="4 5">ATCC 35992</strain>
    </source>
</reference>
<dbReference type="Gene3D" id="2.60.40.10">
    <property type="entry name" value="Immunoglobulins"/>
    <property type="match status" value="2"/>
</dbReference>
<keyword evidence="5" id="KW-1185">Reference proteome</keyword>
<dbReference type="EMBL" id="FUXZ01000007">
    <property type="protein sequence ID" value="SKA66276.1"/>
    <property type="molecule type" value="Genomic_DNA"/>
</dbReference>
<dbReference type="PROSITE" id="PS51781">
    <property type="entry name" value="SH3B"/>
    <property type="match status" value="1"/>
</dbReference>
<organism evidence="4 5">
    <name type="scientific">Eubacterium uniforme</name>
    <dbReference type="NCBI Taxonomy" id="39495"/>
    <lineage>
        <taxon>Bacteria</taxon>
        <taxon>Bacillati</taxon>
        <taxon>Bacillota</taxon>
        <taxon>Clostridia</taxon>
        <taxon>Eubacteriales</taxon>
        <taxon>Eubacteriaceae</taxon>
        <taxon>Eubacterium</taxon>
    </lineage>
</organism>
<feature type="signal peptide" evidence="1">
    <location>
        <begin position="1"/>
        <end position="23"/>
    </location>
</feature>
<feature type="domain" description="Fibronectin type-III" evidence="2">
    <location>
        <begin position="697"/>
        <end position="791"/>
    </location>
</feature>
<dbReference type="Pfam" id="PF02368">
    <property type="entry name" value="Big_2"/>
    <property type="match status" value="3"/>
</dbReference>
<evidence type="ECO:0000313" key="5">
    <source>
        <dbReference type="Proteomes" id="UP000190814"/>
    </source>
</evidence>
<dbReference type="InterPro" id="IPR003961">
    <property type="entry name" value="FN3_dom"/>
</dbReference>
<sequence length="881" mass="97350">MRKKIIKKAMAISLSLAISVGLINPPTEYLNNNLSVYADDFENSISAFPDSYKPYLRNLHKQHPNWTYTAFNTGLDFNTAVVAETSNNRSLVENEYSDYLKSNAKGDYNSSTGQYIAKDSGRWVSASKNTVSYFMDPRNFIKEDTIFMFENLSYDKNKHTQSGVEGVLSGSFMSDVFVAYNDKSGNLKTIDTKFSKAIMDAASASKVSPYYIASKMLQEIGRSSYSGFPKVINGKKYGLGAGSAINGKHKTYPGIYNFYNIGASDGDDPVSRGLKWASSGSTYERPWNTPVKSIKGGAVYIGEKYINCGQYTPYFQRFNVNSKSSYDLYTHQYMTAIPAVAQEAKTTYNAYVANNGINTALNFVIPVYDNMPSMDTTIHIGSDGNRTGTVNDTINTRTGPSVGYDIIGRIKPGTRVTIIDYVRSDTANTNQFLVNPYWYKVSYTDGDGAAKTSFVSARFVDVDVTDEYYLGVAAPLDIDISNEEKAYFMTDNPAVATVDDDGNVTGVKEGTTNIRAYTVSGKCSVVGIKIVRIGVKFSKKKYYIPKNGNLKITANVYTLLEDKSVTYTVANTNIATVDASGNVKGKNYGTTTLTATTNVDKKKATCTIQVVKPVEKITLNRSKKNISVGNTFKLVASFVPKDASVQLLKWSSSNKSIAKVSKEGLVTAVKPGTCEITAKSVEGGKTAKCVINVIPKAIANVSAASYGYDRVKIKWDVQAGVTGYVVFKQNTSNKKYTKLATIEGANNNTYIDKGLKLGQKYRYKVKSYIAINGKDYRSTYSKVVGARPKPARGKIKYLKNKRRSIKVKFRAVRGATNYQVFRKDSVSNKYKKIAGFKSNKTYYFDRKVKKGVTYTYKVRAIVKVGKKNYKGKCTVEKSISR</sequence>
<gene>
    <name evidence="4" type="ORF">SAMN02745111_01268</name>
</gene>
<dbReference type="InterPro" id="IPR013783">
    <property type="entry name" value="Ig-like_fold"/>
</dbReference>
<name>A0A1T4VMW3_9FIRM</name>
<dbReference type="OrthoDB" id="9816557at2"/>
<dbReference type="SMART" id="SM00060">
    <property type="entry name" value="FN3"/>
    <property type="match status" value="2"/>
</dbReference>